<evidence type="ECO:0000256" key="6">
    <source>
        <dbReference type="SAM" id="Phobius"/>
    </source>
</evidence>
<gene>
    <name evidence="8" type="ORF">AVDCRST_MAG38-3016</name>
</gene>
<protein>
    <recommendedName>
        <fullName evidence="7">EamA domain-containing protein</fullName>
    </recommendedName>
</protein>
<feature type="transmembrane region" description="Helical" evidence="6">
    <location>
        <begin position="33"/>
        <end position="53"/>
    </location>
</feature>
<dbReference type="InterPro" id="IPR000620">
    <property type="entry name" value="EamA_dom"/>
</dbReference>
<dbReference type="PANTHER" id="PTHR32322">
    <property type="entry name" value="INNER MEMBRANE TRANSPORTER"/>
    <property type="match status" value="1"/>
</dbReference>
<dbReference type="InterPro" id="IPR037185">
    <property type="entry name" value="EmrE-like"/>
</dbReference>
<feature type="transmembrane region" description="Helical" evidence="6">
    <location>
        <begin position="216"/>
        <end position="239"/>
    </location>
</feature>
<feature type="transmembrane region" description="Helical" evidence="6">
    <location>
        <begin position="270"/>
        <end position="288"/>
    </location>
</feature>
<comment type="subcellular location">
    <subcellularLocation>
        <location evidence="1">Membrane</location>
        <topology evidence="1">Multi-pass membrane protein</topology>
    </subcellularLocation>
</comment>
<dbReference type="AlphaFoldDB" id="A0A6J4SKE2"/>
<proteinExistence type="inferred from homology"/>
<feature type="transmembrane region" description="Helical" evidence="6">
    <location>
        <begin position="131"/>
        <end position="149"/>
    </location>
</feature>
<evidence type="ECO:0000256" key="2">
    <source>
        <dbReference type="ARBA" id="ARBA00007362"/>
    </source>
</evidence>
<keyword evidence="3 6" id="KW-0812">Transmembrane</keyword>
<feature type="transmembrane region" description="Helical" evidence="6">
    <location>
        <begin position="246"/>
        <end position="264"/>
    </location>
</feature>
<accession>A0A6J4SKE2</accession>
<dbReference type="Pfam" id="PF00892">
    <property type="entry name" value="EamA"/>
    <property type="match status" value="2"/>
</dbReference>
<evidence type="ECO:0000256" key="5">
    <source>
        <dbReference type="ARBA" id="ARBA00023136"/>
    </source>
</evidence>
<name>A0A6J4SKE2_9ACTN</name>
<feature type="transmembrane region" description="Helical" evidence="6">
    <location>
        <begin position="155"/>
        <end position="175"/>
    </location>
</feature>
<feature type="transmembrane region" description="Helical" evidence="6">
    <location>
        <begin position="7"/>
        <end position="27"/>
    </location>
</feature>
<dbReference type="EMBL" id="CADCVJ010000249">
    <property type="protein sequence ID" value="CAA9498342.1"/>
    <property type="molecule type" value="Genomic_DNA"/>
</dbReference>
<feature type="transmembrane region" description="Helical" evidence="6">
    <location>
        <begin position="98"/>
        <end position="119"/>
    </location>
</feature>
<organism evidence="8">
    <name type="scientific">uncultured Solirubrobacteraceae bacterium</name>
    <dbReference type="NCBI Taxonomy" id="1162706"/>
    <lineage>
        <taxon>Bacteria</taxon>
        <taxon>Bacillati</taxon>
        <taxon>Actinomycetota</taxon>
        <taxon>Thermoleophilia</taxon>
        <taxon>Solirubrobacterales</taxon>
        <taxon>Solirubrobacteraceae</taxon>
        <taxon>environmental samples</taxon>
    </lineage>
</organism>
<feature type="domain" description="EamA" evidence="7">
    <location>
        <begin position="156"/>
        <end position="289"/>
    </location>
</feature>
<dbReference type="InterPro" id="IPR050638">
    <property type="entry name" value="AA-Vitamin_Transporters"/>
</dbReference>
<sequence>MSARHAALLMALASIWGGSYLLIKYALEDFEPPFIVWSRLLIALAVLAAALLVTGRAGDLRAAGADLRRRPRTAALLGLLAIALPFTLITVGELYVPSGLTAVLIAPASIFVAMLAPLLDASERADARATAGMAIGLAGVALLVGVESVQSLAEFLGSLAMIGAALSYALGGFVVKRRYAGFSPLATSSVSISAAAVLIAPLGLATVPDALPGGRAALALLALGGLGTALAFVIFYNLVAAVGAGRASLVSYLAPGVALVYGAWLLDEPVTWAAIAGLGLILGGVALASSPRRAARAEAPATAGS</sequence>
<dbReference type="GO" id="GO:0016020">
    <property type="term" value="C:membrane"/>
    <property type="evidence" value="ECO:0007669"/>
    <property type="project" value="UniProtKB-SubCell"/>
</dbReference>
<evidence type="ECO:0000256" key="1">
    <source>
        <dbReference type="ARBA" id="ARBA00004141"/>
    </source>
</evidence>
<feature type="transmembrane region" description="Helical" evidence="6">
    <location>
        <begin position="182"/>
        <end position="204"/>
    </location>
</feature>
<reference evidence="8" key="1">
    <citation type="submission" date="2020-02" db="EMBL/GenBank/DDBJ databases">
        <authorList>
            <person name="Meier V. D."/>
        </authorList>
    </citation>
    <scope>NUCLEOTIDE SEQUENCE</scope>
    <source>
        <strain evidence="8">AVDCRST_MAG38</strain>
    </source>
</reference>
<evidence type="ECO:0000256" key="4">
    <source>
        <dbReference type="ARBA" id="ARBA00022989"/>
    </source>
</evidence>
<comment type="similarity">
    <text evidence="2">Belongs to the EamA transporter family.</text>
</comment>
<dbReference type="PANTHER" id="PTHR32322:SF9">
    <property type="entry name" value="AMINO-ACID METABOLITE EFFLUX PUMP-RELATED"/>
    <property type="match status" value="1"/>
</dbReference>
<feature type="domain" description="EamA" evidence="7">
    <location>
        <begin position="8"/>
        <end position="144"/>
    </location>
</feature>
<keyword evidence="4 6" id="KW-1133">Transmembrane helix</keyword>
<feature type="transmembrane region" description="Helical" evidence="6">
    <location>
        <begin position="74"/>
        <end position="92"/>
    </location>
</feature>
<dbReference type="SUPFAM" id="SSF103481">
    <property type="entry name" value="Multidrug resistance efflux transporter EmrE"/>
    <property type="match status" value="2"/>
</dbReference>
<evidence type="ECO:0000313" key="8">
    <source>
        <dbReference type="EMBL" id="CAA9498342.1"/>
    </source>
</evidence>
<evidence type="ECO:0000256" key="3">
    <source>
        <dbReference type="ARBA" id="ARBA00022692"/>
    </source>
</evidence>
<evidence type="ECO:0000259" key="7">
    <source>
        <dbReference type="Pfam" id="PF00892"/>
    </source>
</evidence>
<keyword evidence="5 6" id="KW-0472">Membrane</keyword>